<reference evidence="2" key="1">
    <citation type="journal article" date="2012" name="PLoS ONE">
        <title>Gene sets for utilization of primary and secondary nutrition supplies in the distal gut of endangered iberian lynx.</title>
        <authorList>
            <person name="Alcaide M."/>
            <person name="Messina E."/>
            <person name="Richter M."/>
            <person name="Bargiela R."/>
            <person name="Peplies J."/>
            <person name="Huws S.A."/>
            <person name="Newbold C.J."/>
            <person name="Golyshin P.N."/>
            <person name="Simon M.A."/>
            <person name="Lopez G."/>
            <person name="Yakimov M.M."/>
            <person name="Ferrer M."/>
        </authorList>
    </citation>
    <scope>NUCLEOTIDE SEQUENCE</scope>
</reference>
<evidence type="ECO:0000313" key="2">
    <source>
        <dbReference type="EMBL" id="EJW95261.1"/>
    </source>
</evidence>
<comment type="caution">
    <text evidence="2">The sequence shown here is derived from an EMBL/GenBank/DDBJ whole genome shotgun (WGS) entry which is preliminary data.</text>
</comment>
<feature type="domain" description="Fido" evidence="1">
    <location>
        <begin position="144"/>
        <end position="298"/>
    </location>
</feature>
<evidence type="ECO:0000259" key="1">
    <source>
        <dbReference type="PROSITE" id="PS51459"/>
    </source>
</evidence>
<gene>
    <name evidence="2" type="ORF">EVA_16629</name>
</gene>
<dbReference type="PROSITE" id="PS51459">
    <property type="entry name" value="FIDO"/>
    <property type="match status" value="1"/>
</dbReference>
<protein>
    <submittedName>
        <fullName evidence="2">Filamentation induced by cAMP protein Fic</fullName>
    </submittedName>
</protein>
<dbReference type="InterPro" id="IPR003812">
    <property type="entry name" value="Fido"/>
</dbReference>
<dbReference type="PANTHER" id="PTHR13504">
    <property type="entry name" value="FIDO DOMAIN-CONTAINING PROTEIN DDB_G0283145"/>
    <property type="match status" value="1"/>
</dbReference>
<dbReference type="Pfam" id="PF02661">
    <property type="entry name" value="Fic"/>
    <property type="match status" value="1"/>
</dbReference>
<accession>J9FK28</accession>
<proteinExistence type="predicted"/>
<dbReference type="InterPro" id="IPR036597">
    <property type="entry name" value="Fido-like_dom_sf"/>
</dbReference>
<dbReference type="AlphaFoldDB" id="J9FK28"/>
<dbReference type="InterPro" id="IPR040198">
    <property type="entry name" value="Fido_containing"/>
</dbReference>
<dbReference type="EMBL" id="AMCI01005912">
    <property type="protein sequence ID" value="EJW95261.1"/>
    <property type="molecule type" value="Genomic_DNA"/>
</dbReference>
<dbReference type="Pfam" id="PF13776">
    <property type="entry name" value="DUF4172"/>
    <property type="match status" value="1"/>
</dbReference>
<dbReference type="InterPro" id="IPR025230">
    <property type="entry name" value="DUF4172"/>
</dbReference>
<sequence>MNNFRIHRIFSANNLSIHRIASIFVSKLDGMLYIHDHDNWWQFRYDSLRIMNELGRVRSKQGMIIGRMLSLGFDSQDDAVLSNISMELVRSSEIEGEKLNLGEVRSSLARRLGIAMAGMVSASRYVEGVVEMQLDATQNYNHPLSADRLFGWHNVLFPTGISGLYRIEVGKYRSGEMQVVSGAMGKEIIHYQAPSAERVPAEMDRFIAWVNSDEPIDAVLKAAIAHLWFVSIHPFDDGNGRIARALTDMLLARSENTGKRFYSVSAEMKLLQKEYYEVLERTQHGDGDITEWILWFLHCFEQALTAAENTLSSVLRKADFWERNRNVSFNERQRKLINLQFDGFFGKLSTGKWAKIAKCSTDTALNDIRDLVGKGILKKAEEGGRSTNYVMVE</sequence>
<dbReference type="Gene3D" id="1.10.3290.10">
    <property type="entry name" value="Fido-like domain"/>
    <property type="match status" value="1"/>
</dbReference>
<dbReference type="PANTHER" id="PTHR13504:SF33">
    <property type="entry name" value="FIC FAMILY PROTEIN"/>
    <property type="match status" value="1"/>
</dbReference>
<organism evidence="2">
    <name type="scientific">gut metagenome</name>
    <dbReference type="NCBI Taxonomy" id="749906"/>
    <lineage>
        <taxon>unclassified sequences</taxon>
        <taxon>metagenomes</taxon>
        <taxon>organismal metagenomes</taxon>
    </lineage>
</organism>
<name>J9FK28_9ZZZZ</name>
<dbReference type="SUPFAM" id="SSF140931">
    <property type="entry name" value="Fic-like"/>
    <property type="match status" value="1"/>
</dbReference>